<dbReference type="EMBL" id="ABXU01000074">
    <property type="protein sequence ID" value="EEB32593.1"/>
    <property type="molecule type" value="Genomic_DNA"/>
</dbReference>
<evidence type="ECO:0000313" key="1">
    <source>
        <dbReference type="EMBL" id="EEB32593.1"/>
    </source>
</evidence>
<dbReference type="AlphaFoldDB" id="B6WWH6"/>
<dbReference type="Proteomes" id="UP000003676">
    <property type="component" value="Unassembled WGS sequence"/>
</dbReference>
<dbReference type="HOGENOM" id="CLU_3250552_0_0_7"/>
<gene>
    <name evidence="1" type="ORF">DESPIG_02444</name>
</gene>
<sequence>MQLSRSWGKTIFAEKGRAVAQPAAARPFILGDGKRPLLKIRH</sequence>
<name>B6WWH6_9BACT</name>
<comment type="caution">
    <text evidence="1">The sequence shown here is derived from an EMBL/GenBank/DDBJ whole genome shotgun (WGS) entry which is preliminary data.</text>
</comment>
<evidence type="ECO:0000313" key="2">
    <source>
        <dbReference type="Proteomes" id="UP000003676"/>
    </source>
</evidence>
<protein>
    <submittedName>
        <fullName evidence="1">Uncharacterized protein</fullName>
    </submittedName>
</protein>
<reference evidence="1 2" key="1">
    <citation type="submission" date="2008-10" db="EMBL/GenBank/DDBJ databases">
        <title>Draft genome sequence of Desulvovibrio piger (ATCC 29098).</title>
        <authorList>
            <person name="Sudarsanam P."/>
            <person name="Ley R."/>
            <person name="Guruge J."/>
            <person name="Turnbaugh P.J."/>
            <person name="Mahowald M."/>
            <person name="Liep D."/>
            <person name="Gordon J."/>
        </authorList>
    </citation>
    <scope>NUCLEOTIDE SEQUENCE [LARGE SCALE GENOMIC DNA]</scope>
    <source>
        <strain evidence="1 2">ATCC 29098</strain>
    </source>
</reference>
<proteinExistence type="predicted"/>
<accession>B6WWH6</accession>
<reference evidence="1 2" key="2">
    <citation type="submission" date="2008-10" db="EMBL/GenBank/DDBJ databases">
        <authorList>
            <person name="Fulton L."/>
            <person name="Clifton S."/>
            <person name="Fulton B."/>
            <person name="Xu J."/>
            <person name="Minx P."/>
            <person name="Pepin K.H."/>
            <person name="Johnson M."/>
            <person name="Bhonagiri V."/>
            <person name="Nash W.E."/>
            <person name="Mardis E.R."/>
            <person name="Wilson R.K."/>
        </authorList>
    </citation>
    <scope>NUCLEOTIDE SEQUENCE [LARGE SCALE GENOMIC DNA]</scope>
    <source>
        <strain evidence="1 2">ATCC 29098</strain>
    </source>
</reference>
<organism evidence="1 2">
    <name type="scientific">Desulfovibrio piger ATCC 29098</name>
    <dbReference type="NCBI Taxonomy" id="411464"/>
    <lineage>
        <taxon>Bacteria</taxon>
        <taxon>Pseudomonadati</taxon>
        <taxon>Thermodesulfobacteriota</taxon>
        <taxon>Desulfovibrionia</taxon>
        <taxon>Desulfovibrionales</taxon>
        <taxon>Desulfovibrionaceae</taxon>
        <taxon>Desulfovibrio</taxon>
    </lineage>
</organism>